<dbReference type="HOGENOM" id="CLU_3118625_0_0_9"/>
<accession>B9Y8J2</accession>
<dbReference type="Proteomes" id="UP000005950">
    <property type="component" value="Unassembled WGS sequence"/>
</dbReference>
<evidence type="ECO:0000313" key="1">
    <source>
        <dbReference type="EMBL" id="EEF67679.1"/>
    </source>
</evidence>
<name>B9Y8J2_9FIRM</name>
<proteinExistence type="predicted"/>
<sequence>MVNVAVHIRPKNFIIHASSSSLYRYCLRSFLFHQRMKAHFLMKQTGAVNA</sequence>
<gene>
    <name evidence="1" type="ORF">HOLDEFILI_02138</name>
</gene>
<protein>
    <submittedName>
        <fullName evidence="1">Uncharacterized protein</fullName>
    </submittedName>
</protein>
<reference evidence="1 2" key="2">
    <citation type="submission" date="2009-02" db="EMBL/GenBank/DDBJ databases">
        <title>Draft genome sequence of Holdemania filiformis DSM 12042.</title>
        <authorList>
            <person name="Sudarsanam P."/>
            <person name="Ley R."/>
            <person name="Guruge J."/>
            <person name="Turnbaugh P.J."/>
            <person name="Mahowald M."/>
            <person name="Liep D."/>
            <person name="Gordon J."/>
        </authorList>
    </citation>
    <scope>NUCLEOTIDE SEQUENCE [LARGE SCALE GENOMIC DNA]</scope>
    <source>
        <strain evidence="1 2">DSM 12042</strain>
    </source>
</reference>
<dbReference type="EMBL" id="ACCF01000127">
    <property type="protein sequence ID" value="EEF67679.1"/>
    <property type="molecule type" value="Genomic_DNA"/>
</dbReference>
<reference evidence="1 2" key="1">
    <citation type="submission" date="2008-12" db="EMBL/GenBank/DDBJ databases">
        <authorList>
            <person name="Fulton L."/>
            <person name="Clifton S."/>
            <person name="Fulton B."/>
            <person name="Xu J."/>
            <person name="Minx P."/>
            <person name="Pepin K.H."/>
            <person name="Johnson M."/>
            <person name="Bhonagiri V."/>
            <person name="Nash W.E."/>
            <person name="Mardis E.R."/>
            <person name="Wilson R.K."/>
        </authorList>
    </citation>
    <scope>NUCLEOTIDE SEQUENCE [LARGE SCALE GENOMIC DNA]</scope>
    <source>
        <strain evidence="1 2">DSM 12042</strain>
    </source>
</reference>
<comment type="caution">
    <text evidence="1">The sequence shown here is derived from an EMBL/GenBank/DDBJ whole genome shotgun (WGS) entry which is preliminary data.</text>
</comment>
<organism evidence="1 2">
    <name type="scientific">Holdemania filiformis DSM 12042</name>
    <dbReference type="NCBI Taxonomy" id="545696"/>
    <lineage>
        <taxon>Bacteria</taxon>
        <taxon>Bacillati</taxon>
        <taxon>Bacillota</taxon>
        <taxon>Erysipelotrichia</taxon>
        <taxon>Erysipelotrichales</taxon>
        <taxon>Erysipelotrichaceae</taxon>
        <taxon>Holdemania</taxon>
    </lineage>
</organism>
<dbReference type="AlphaFoldDB" id="B9Y8J2"/>
<evidence type="ECO:0000313" key="2">
    <source>
        <dbReference type="Proteomes" id="UP000005950"/>
    </source>
</evidence>